<evidence type="ECO:0000259" key="5">
    <source>
        <dbReference type="PROSITE" id="PS50893"/>
    </source>
</evidence>
<evidence type="ECO:0000313" key="6">
    <source>
        <dbReference type="EMBL" id="ASP49880.1"/>
    </source>
</evidence>
<dbReference type="InterPro" id="IPR027417">
    <property type="entry name" value="P-loop_NTPase"/>
</dbReference>
<dbReference type="Pfam" id="PF00005">
    <property type="entry name" value="ABC_tran"/>
    <property type="match status" value="2"/>
</dbReference>
<evidence type="ECO:0000256" key="1">
    <source>
        <dbReference type="ARBA" id="ARBA00005417"/>
    </source>
</evidence>
<evidence type="ECO:0000256" key="4">
    <source>
        <dbReference type="ARBA" id="ARBA00022840"/>
    </source>
</evidence>
<proteinExistence type="inferred from homology"/>
<accession>A0A222GDF3</accession>
<dbReference type="OrthoDB" id="9805029at2"/>
<keyword evidence="3" id="KW-0547">Nucleotide-binding</keyword>
<evidence type="ECO:0000256" key="3">
    <source>
        <dbReference type="ARBA" id="ARBA00022741"/>
    </source>
</evidence>
<dbReference type="GO" id="GO:0016887">
    <property type="term" value="F:ATP hydrolysis activity"/>
    <property type="evidence" value="ECO:0007669"/>
    <property type="project" value="InterPro"/>
</dbReference>
<keyword evidence="4 6" id="KW-0067">ATP-binding</keyword>
<keyword evidence="2" id="KW-0813">Transport</keyword>
<protein>
    <submittedName>
        <fullName evidence="6">Molybdenum ABC transporter ATP-binding protein</fullName>
    </submittedName>
</protein>
<dbReference type="SUPFAM" id="SSF52540">
    <property type="entry name" value="P-loop containing nucleoside triphosphate hydrolases"/>
    <property type="match status" value="2"/>
</dbReference>
<feature type="domain" description="ABC transporter" evidence="5">
    <location>
        <begin position="250"/>
        <end position="463"/>
    </location>
</feature>
<dbReference type="AlphaFoldDB" id="A0A222GDF3"/>
<dbReference type="Proteomes" id="UP000202259">
    <property type="component" value="Chromosome"/>
</dbReference>
<evidence type="ECO:0000313" key="7">
    <source>
        <dbReference type="Proteomes" id="UP000202259"/>
    </source>
</evidence>
<gene>
    <name evidence="6" type="ORF">B5D82_04275</name>
</gene>
<dbReference type="InterPro" id="IPR050153">
    <property type="entry name" value="Metal_Ion_Import_ABC"/>
</dbReference>
<comment type="similarity">
    <text evidence="1">Belongs to the ABC transporter superfamily.</text>
</comment>
<dbReference type="SMART" id="SM00382">
    <property type="entry name" value="AAA"/>
    <property type="match status" value="2"/>
</dbReference>
<reference evidence="6 7" key="1">
    <citation type="submission" date="2017-08" db="EMBL/GenBank/DDBJ databases">
        <title>Complete genome of Colwellia sp. NB097-1, a psychrophile bacterium ioslated from Bering Sea.</title>
        <authorList>
            <person name="Chen X."/>
        </authorList>
    </citation>
    <scope>NUCLEOTIDE SEQUENCE [LARGE SCALE GENOMIC DNA]</scope>
    <source>
        <strain evidence="6 7">NB097-1</strain>
    </source>
</reference>
<dbReference type="InterPro" id="IPR003593">
    <property type="entry name" value="AAA+_ATPase"/>
</dbReference>
<dbReference type="PROSITE" id="PS50893">
    <property type="entry name" value="ABC_TRANSPORTER_2"/>
    <property type="match status" value="2"/>
</dbReference>
<organism evidence="6 7">
    <name type="scientific">Cognaticolwellia beringensis</name>
    <dbReference type="NCBI Taxonomy" id="1967665"/>
    <lineage>
        <taxon>Bacteria</taxon>
        <taxon>Pseudomonadati</taxon>
        <taxon>Pseudomonadota</taxon>
        <taxon>Gammaproteobacteria</taxon>
        <taxon>Alteromonadales</taxon>
        <taxon>Colwelliaceae</taxon>
        <taxon>Cognaticolwellia</taxon>
    </lineage>
</organism>
<feature type="domain" description="ABC transporter" evidence="5">
    <location>
        <begin position="2"/>
        <end position="228"/>
    </location>
</feature>
<evidence type="ECO:0000256" key="2">
    <source>
        <dbReference type="ARBA" id="ARBA00022448"/>
    </source>
</evidence>
<keyword evidence="7" id="KW-1185">Reference proteome</keyword>
<dbReference type="InterPro" id="IPR017871">
    <property type="entry name" value="ABC_transporter-like_CS"/>
</dbReference>
<sequence length="463" mass="52661">MLNTFEIKNYCHAKLMVESWPIGHSSTWCILGTNDSGKQELAQLLSREITPISVEKILLPAPNDIAIISFEAQQKIYEHELKIDNSDFIDQQDLGTLVKEFLPQDKLNDPLIKLVGLAHLLTSGYRQLSSGESRKLLILSALLHEKKMIICEDPFDSLDQESSQTLSTLFKGIIKNSNITLILLLGNRIDIPDWCEQLAVIKQGDFNVIGTQHCAKTQAKLDDFFKNDDDKITLPEQFYATKSNAHDYLVKLVNGTVRYQSKTVFQGLNLSVKPQQHTLITGRNGSGKSTLLHLITGECTQCYSNDLTLFGHQRGSGESIWQLKKDMGIVTPELHRQYRVNSDLLTVVLSGFFDSIGLYQQPEKYHITYAEQWLKKVGLNHKEKTLFNDLSFGEQRLALIVRALIKAPLLLILDEITQGLDEFNRHRILKIIKMIMKESNSTLLFVTHRTDELLDTFTQHIKL</sequence>
<dbReference type="Gene3D" id="3.40.50.300">
    <property type="entry name" value="P-loop containing nucleotide triphosphate hydrolases"/>
    <property type="match status" value="2"/>
</dbReference>
<dbReference type="EMBL" id="CP020465">
    <property type="protein sequence ID" value="ASP49880.1"/>
    <property type="molecule type" value="Genomic_DNA"/>
</dbReference>
<dbReference type="KEGG" id="cber:B5D82_04275"/>
<dbReference type="GO" id="GO:0005524">
    <property type="term" value="F:ATP binding"/>
    <property type="evidence" value="ECO:0007669"/>
    <property type="project" value="UniProtKB-KW"/>
</dbReference>
<dbReference type="RefSeq" id="WP_081154307.1">
    <property type="nucleotide sequence ID" value="NZ_CP020465.1"/>
</dbReference>
<name>A0A222GDF3_9GAMM</name>
<dbReference type="PROSITE" id="PS00211">
    <property type="entry name" value="ABC_TRANSPORTER_1"/>
    <property type="match status" value="2"/>
</dbReference>
<dbReference type="InterPro" id="IPR003439">
    <property type="entry name" value="ABC_transporter-like_ATP-bd"/>
</dbReference>
<dbReference type="PANTHER" id="PTHR42734">
    <property type="entry name" value="METAL TRANSPORT SYSTEM ATP-BINDING PROTEIN TM_0124-RELATED"/>
    <property type="match status" value="1"/>
</dbReference>
<dbReference type="PANTHER" id="PTHR42734:SF17">
    <property type="entry name" value="METAL TRANSPORT SYSTEM ATP-BINDING PROTEIN TM_0124-RELATED"/>
    <property type="match status" value="1"/>
</dbReference>